<keyword evidence="3" id="KW-0808">Transferase</keyword>
<comment type="subcellular location">
    <subcellularLocation>
        <location evidence="1">Nucleus</location>
    </subcellularLocation>
</comment>
<dbReference type="Proteomes" id="UP000823388">
    <property type="component" value="Chromosome 4N"/>
</dbReference>
<keyword evidence="10" id="KW-1185">Reference proteome</keyword>
<evidence type="ECO:0000313" key="9">
    <source>
        <dbReference type="EMBL" id="KAG2605252.1"/>
    </source>
</evidence>
<reference evidence="9" key="1">
    <citation type="submission" date="2020-05" db="EMBL/GenBank/DDBJ databases">
        <title>WGS assembly of Panicum virgatum.</title>
        <authorList>
            <person name="Lovell J.T."/>
            <person name="Jenkins J."/>
            <person name="Shu S."/>
            <person name="Juenger T.E."/>
            <person name="Schmutz J."/>
        </authorList>
    </citation>
    <scope>NUCLEOTIDE SEQUENCE</scope>
    <source>
        <strain evidence="9">AP13</strain>
    </source>
</reference>
<dbReference type="AlphaFoldDB" id="A0A8T0T0J1"/>
<comment type="similarity">
    <text evidence="2">Belongs to the DNA polymerase type-X family.</text>
</comment>
<sequence length="188" mass="21847">MLPCKFQDLLNIVASVYPLSISTQFSLKVRTISLFGEVWGVGPATALKLYEKGHRTLDDLRKDESLTNAQRIGLKYFDDIKQRIPRHEVSEMEKLLQDVGKDILPGVSYIDHFEKLIFPACNSCLNANVEAIVCYKYSLVFLLCIHIFLLQFCMLMILHLLKYNFYLLMKFPVRIFSFVSNNCLWRII</sequence>
<dbReference type="GO" id="GO:0006303">
    <property type="term" value="P:double-strand break repair via nonhomologous end joining"/>
    <property type="evidence" value="ECO:0007669"/>
    <property type="project" value="TreeGrafter"/>
</dbReference>
<dbReference type="PANTHER" id="PTHR11276">
    <property type="entry name" value="DNA POLYMERASE TYPE-X FAMILY MEMBER"/>
    <property type="match status" value="1"/>
</dbReference>
<evidence type="ECO:0000256" key="5">
    <source>
        <dbReference type="ARBA" id="ARBA00022723"/>
    </source>
</evidence>
<dbReference type="Pfam" id="PF10391">
    <property type="entry name" value="DNA_pol_lambd_f"/>
    <property type="match status" value="1"/>
</dbReference>
<protein>
    <recommendedName>
        <fullName evidence="8">DNA polymerase lambda fingers domain-containing protein</fullName>
    </recommendedName>
</protein>
<evidence type="ECO:0000259" key="8">
    <source>
        <dbReference type="Pfam" id="PF10391"/>
    </source>
</evidence>
<feature type="domain" description="DNA polymerase lambda fingers" evidence="8">
    <location>
        <begin position="34"/>
        <end position="80"/>
    </location>
</feature>
<dbReference type="InterPro" id="IPR022312">
    <property type="entry name" value="DNA_pol_X"/>
</dbReference>
<keyword evidence="7" id="KW-0472">Membrane</keyword>
<keyword evidence="7" id="KW-1133">Transmembrane helix</keyword>
<name>A0A8T0T0J1_PANVG</name>
<dbReference type="GO" id="GO:0003677">
    <property type="term" value="F:DNA binding"/>
    <property type="evidence" value="ECO:0007669"/>
    <property type="project" value="InterPro"/>
</dbReference>
<dbReference type="SUPFAM" id="SSF81585">
    <property type="entry name" value="PsbU/PolX domain-like"/>
    <property type="match status" value="1"/>
</dbReference>
<evidence type="ECO:0000256" key="7">
    <source>
        <dbReference type="SAM" id="Phobius"/>
    </source>
</evidence>
<gene>
    <name evidence="9" type="ORF">PVAP13_4NG098419</name>
</gene>
<organism evidence="9 10">
    <name type="scientific">Panicum virgatum</name>
    <name type="common">Blackwell switchgrass</name>
    <dbReference type="NCBI Taxonomy" id="38727"/>
    <lineage>
        <taxon>Eukaryota</taxon>
        <taxon>Viridiplantae</taxon>
        <taxon>Streptophyta</taxon>
        <taxon>Embryophyta</taxon>
        <taxon>Tracheophyta</taxon>
        <taxon>Spermatophyta</taxon>
        <taxon>Magnoliopsida</taxon>
        <taxon>Liliopsida</taxon>
        <taxon>Poales</taxon>
        <taxon>Poaceae</taxon>
        <taxon>PACMAD clade</taxon>
        <taxon>Panicoideae</taxon>
        <taxon>Panicodae</taxon>
        <taxon>Paniceae</taxon>
        <taxon>Panicinae</taxon>
        <taxon>Panicum</taxon>
        <taxon>Panicum sect. Hiantes</taxon>
    </lineage>
</organism>
<keyword evidence="7" id="KW-0812">Transmembrane</keyword>
<evidence type="ECO:0000256" key="6">
    <source>
        <dbReference type="ARBA" id="ARBA00023242"/>
    </source>
</evidence>
<dbReference type="GO" id="GO:0046872">
    <property type="term" value="F:metal ion binding"/>
    <property type="evidence" value="ECO:0007669"/>
    <property type="project" value="UniProtKB-KW"/>
</dbReference>
<evidence type="ECO:0000313" key="10">
    <source>
        <dbReference type="Proteomes" id="UP000823388"/>
    </source>
</evidence>
<evidence type="ECO:0000256" key="2">
    <source>
        <dbReference type="ARBA" id="ARBA00008323"/>
    </source>
</evidence>
<evidence type="ECO:0000256" key="3">
    <source>
        <dbReference type="ARBA" id="ARBA00022679"/>
    </source>
</evidence>
<dbReference type="EMBL" id="CM029044">
    <property type="protein sequence ID" value="KAG2605252.1"/>
    <property type="molecule type" value="Genomic_DNA"/>
</dbReference>
<dbReference type="GO" id="GO:0003887">
    <property type="term" value="F:DNA-directed DNA polymerase activity"/>
    <property type="evidence" value="ECO:0007669"/>
    <property type="project" value="InterPro"/>
</dbReference>
<comment type="caution">
    <text evidence="9">The sequence shown here is derived from an EMBL/GenBank/DDBJ whole genome shotgun (WGS) entry which is preliminary data.</text>
</comment>
<accession>A0A8T0T0J1</accession>
<keyword evidence="4" id="KW-0548">Nucleotidyltransferase</keyword>
<dbReference type="GO" id="GO:0005634">
    <property type="term" value="C:nucleus"/>
    <property type="evidence" value="ECO:0007669"/>
    <property type="project" value="UniProtKB-SubCell"/>
</dbReference>
<dbReference type="Gene3D" id="1.10.150.20">
    <property type="entry name" value="5' to 3' exonuclease, C-terminal subdomain"/>
    <property type="match status" value="1"/>
</dbReference>
<dbReference type="InterPro" id="IPR018944">
    <property type="entry name" value="DNA_pol_lambd_fingers_domain"/>
</dbReference>
<dbReference type="FunFam" id="1.10.150.20:FF:000010">
    <property type="entry name" value="DNA polymerase lambda"/>
    <property type="match status" value="1"/>
</dbReference>
<feature type="transmembrane region" description="Helical" evidence="7">
    <location>
        <begin position="137"/>
        <end position="161"/>
    </location>
</feature>
<proteinExistence type="inferred from homology"/>
<keyword evidence="5" id="KW-0479">Metal-binding</keyword>
<dbReference type="PANTHER" id="PTHR11276:SF41">
    <property type="entry name" value="DNA POLYMERASE LAMBDA"/>
    <property type="match status" value="1"/>
</dbReference>
<evidence type="ECO:0000256" key="1">
    <source>
        <dbReference type="ARBA" id="ARBA00004123"/>
    </source>
</evidence>
<evidence type="ECO:0000256" key="4">
    <source>
        <dbReference type="ARBA" id="ARBA00022695"/>
    </source>
</evidence>
<keyword evidence="6" id="KW-0539">Nucleus</keyword>